<dbReference type="GeneID" id="85380647"/>
<proteinExistence type="predicted"/>
<dbReference type="RefSeq" id="XP_060344281.1">
    <property type="nucleotide sequence ID" value="XM_060496748.1"/>
</dbReference>
<name>A0ABQ9S7U7_9PEZI</name>
<accession>A0ABQ9S7U7</accession>
<organism evidence="1 2">
    <name type="scientific">Colletotrichum paranaense</name>
    <dbReference type="NCBI Taxonomy" id="1914294"/>
    <lineage>
        <taxon>Eukaryota</taxon>
        <taxon>Fungi</taxon>
        <taxon>Dikarya</taxon>
        <taxon>Ascomycota</taxon>
        <taxon>Pezizomycotina</taxon>
        <taxon>Sordariomycetes</taxon>
        <taxon>Hypocreomycetidae</taxon>
        <taxon>Glomerellales</taxon>
        <taxon>Glomerellaceae</taxon>
        <taxon>Colletotrichum</taxon>
        <taxon>Colletotrichum acutatum species complex</taxon>
    </lineage>
</organism>
<reference evidence="1 2" key="1">
    <citation type="submission" date="2016-10" db="EMBL/GenBank/DDBJ databases">
        <title>The genome sequence of Colletotrichum fioriniae PJ7.</title>
        <authorList>
            <person name="Baroncelli R."/>
        </authorList>
    </citation>
    <scope>NUCLEOTIDE SEQUENCE [LARGE SCALE GENOMIC DNA]</scope>
    <source>
        <strain evidence="1 2">IMI 384185</strain>
    </source>
</reference>
<protein>
    <submittedName>
        <fullName evidence="1">Uncharacterized protein</fullName>
    </submittedName>
</protein>
<comment type="caution">
    <text evidence="1">The sequence shown here is derived from an EMBL/GenBank/DDBJ whole genome shotgun (WGS) entry which is preliminary data.</text>
</comment>
<dbReference type="EMBL" id="MOPA01000011">
    <property type="protein sequence ID" value="KAK1527934.1"/>
    <property type="molecule type" value="Genomic_DNA"/>
</dbReference>
<dbReference type="Proteomes" id="UP001241169">
    <property type="component" value="Unassembled WGS sequence"/>
</dbReference>
<keyword evidence="2" id="KW-1185">Reference proteome</keyword>
<evidence type="ECO:0000313" key="2">
    <source>
        <dbReference type="Proteomes" id="UP001241169"/>
    </source>
</evidence>
<sequence length="149" mass="16223">MADPVNSSAPRWGQIRIAELLDRAQPAHNSQIGEFGPTFISMDFVEKLGLKPLPSTPGAWKQRSARYPKSRMAKLAAEMGTIFGSMILKENAVLGQTREPLNSPTSWNAGLSAQSEVSGERWHSGIGNLLGNSLKQMVRGIVYSLLKTS</sequence>
<gene>
    <name evidence="1" type="ORF">CPAR01_12492</name>
</gene>
<evidence type="ECO:0000313" key="1">
    <source>
        <dbReference type="EMBL" id="KAK1527934.1"/>
    </source>
</evidence>